<evidence type="ECO:0000313" key="3">
    <source>
        <dbReference type="Proteomes" id="UP000784294"/>
    </source>
</evidence>
<dbReference type="AlphaFoldDB" id="A0A448WY28"/>
<proteinExistence type="predicted"/>
<accession>A0A448WY28</accession>
<keyword evidence="3" id="KW-1185">Reference proteome</keyword>
<dbReference type="EMBL" id="CAAALY010060010">
    <property type="protein sequence ID" value="VEL23101.1"/>
    <property type="molecule type" value="Genomic_DNA"/>
</dbReference>
<name>A0A448WY28_9PLAT</name>
<evidence type="ECO:0000313" key="2">
    <source>
        <dbReference type="EMBL" id="VEL23101.1"/>
    </source>
</evidence>
<gene>
    <name evidence="2" type="ORF">PXEA_LOCUS16541</name>
</gene>
<dbReference type="Proteomes" id="UP000784294">
    <property type="component" value="Unassembled WGS sequence"/>
</dbReference>
<feature type="compositionally biased region" description="Polar residues" evidence="1">
    <location>
        <begin position="189"/>
        <end position="199"/>
    </location>
</feature>
<feature type="region of interest" description="Disordered" evidence="1">
    <location>
        <begin position="178"/>
        <end position="199"/>
    </location>
</feature>
<reference evidence="2" key="1">
    <citation type="submission" date="2018-11" db="EMBL/GenBank/DDBJ databases">
        <authorList>
            <consortium name="Pathogen Informatics"/>
        </authorList>
    </citation>
    <scope>NUCLEOTIDE SEQUENCE</scope>
</reference>
<organism evidence="2 3">
    <name type="scientific">Protopolystoma xenopodis</name>
    <dbReference type="NCBI Taxonomy" id="117903"/>
    <lineage>
        <taxon>Eukaryota</taxon>
        <taxon>Metazoa</taxon>
        <taxon>Spiralia</taxon>
        <taxon>Lophotrochozoa</taxon>
        <taxon>Platyhelminthes</taxon>
        <taxon>Monogenea</taxon>
        <taxon>Polyopisthocotylea</taxon>
        <taxon>Polystomatidea</taxon>
        <taxon>Polystomatidae</taxon>
        <taxon>Protopolystoma</taxon>
    </lineage>
</organism>
<protein>
    <submittedName>
        <fullName evidence="2">Uncharacterized protein</fullName>
    </submittedName>
</protein>
<comment type="caution">
    <text evidence="2">The sequence shown here is derived from an EMBL/GenBank/DDBJ whole genome shotgun (WGS) entry which is preliminary data.</text>
</comment>
<sequence length="306" mass="34076">MKSIGEMMARYHQKMKPVTTVAETPFQITDVFPNSHDGLPSQALDSQYNLANGLETTGNTVPAVTTSSMGLPQCPVATSNLASSPVYAELWRETLRALSSLFNSPFAGAFLFEGLQQLTAFSSSINAVGSGINSDYLFQLLQLSKPLVLDCEIPSQNSQNSFFQAETDRSYSSLQNRDEKERWGRYNHPPSSRSKVQLENTGRKDIKEAVVLRDDEIKLSRQQADDRLTLLDSTPNLVCLERQMTAEDRFFLSLLSGCLAEAMSMQVSLLLSCPIFVPSSTHAMHLHASIRMEYFSAFLDSCFRMD</sequence>
<evidence type="ECO:0000256" key="1">
    <source>
        <dbReference type="SAM" id="MobiDB-lite"/>
    </source>
</evidence>